<evidence type="ECO:0000313" key="3">
    <source>
        <dbReference type="Proteomes" id="UP000317036"/>
    </source>
</evidence>
<sequence>MTYDTIYWLILGAAFVLTGVVGVWVMLRTGKLLPSFIAGTLVNLLIIGAGWWWWAHVFAGSEQDFSRRFGLFGFGVCFVNDEVLLFFAQLIMKRKVSGFKYKPDNPDDL</sequence>
<dbReference type="RefSeq" id="WP_144854749.1">
    <property type="nucleotide sequence ID" value="NZ_VNJI01000077.1"/>
</dbReference>
<keyword evidence="3" id="KW-1185">Reference proteome</keyword>
<comment type="caution">
    <text evidence="2">The sequence shown here is derived from an EMBL/GenBank/DDBJ whole genome shotgun (WGS) entry which is preliminary data.</text>
</comment>
<name>A0A559JKA3_9BACL</name>
<feature type="transmembrane region" description="Helical" evidence="1">
    <location>
        <begin position="69"/>
        <end position="92"/>
    </location>
</feature>
<proteinExistence type="predicted"/>
<dbReference type="OrthoDB" id="2615411at2"/>
<dbReference type="Proteomes" id="UP000317036">
    <property type="component" value="Unassembled WGS sequence"/>
</dbReference>
<dbReference type="EMBL" id="VNJI01000077">
    <property type="protein sequence ID" value="TVY00284.1"/>
    <property type="molecule type" value="Genomic_DNA"/>
</dbReference>
<reference evidence="2 3" key="1">
    <citation type="submission" date="2019-07" db="EMBL/GenBank/DDBJ databases">
        <authorList>
            <person name="Kim J."/>
        </authorList>
    </citation>
    <scope>NUCLEOTIDE SEQUENCE [LARGE SCALE GENOMIC DNA]</scope>
    <source>
        <strain evidence="2 3">JC52</strain>
    </source>
</reference>
<evidence type="ECO:0000313" key="2">
    <source>
        <dbReference type="EMBL" id="TVY00284.1"/>
    </source>
</evidence>
<gene>
    <name evidence="2" type="ORF">FPZ49_33405</name>
</gene>
<accession>A0A559JKA3</accession>
<feature type="transmembrane region" description="Helical" evidence="1">
    <location>
        <begin position="32"/>
        <end position="54"/>
    </location>
</feature>
<dbReference type="AlphaFoldDB" id="A0A559JKA3"/>
<organism evidence="2 3">
    <name type="scientific">Paenibacillus cremeus</name>
    <dbReference type="NCBI Taxonomy" id="2163881"/>
    <lineage>
        <taxon>Bacteria</taxon>
        <taxon>Bacillati</taxon>
        <taxon>Bacillota</taxon>
        <taxon>Bacilli</taxon>
        <taxon>Bacillales</taxon>
        <taxon>Paenibacillaceae</taxon>
        <taxon>Paenibacillus</taxon>
    </lineage>
</organism>
<keyword evidence="1" id="KW-0812">Transmembrane</keyword>
<evidence type="ECO:0000256" key="1">
    <source>
        <dbReference type="SAM" id="Phobius"/>
    </source>
</evidence>
<feature type="transmembrane region" description="Helical" evidence="1">
    <location>
        <begin position="6"/>
        <end position="25"/>
    </location>
</feature>
<keyword evidence="1" id="KW-0472">Membrane</keyword>
<protein>
    <submittedName>
        <fullName evidence="2">Uncharacterized protein</fullName>
    </submittedName>
</protein>
<keyword evidence="1" id="KW-1133">Transmembrane helix</keyword>